<dbReference type="InterPro" id="IPR043131">
    <property type="entry name" value="BCAT-like_N"/>
</dbReference>
<dbReference type="OrthoDB" id="3199344at2"/>
<proteinExistence type="inferred from homology"/>
<sequence>MASPLLPPQPVIYLVEPFGGSIRRQNANIAHVFWDDAAVTRGDGIFETLLIHGGEPVNLDKHLQRFRRSAEALDLPDPGVDHWIKATREAVSDYYRERGGAAGEDAEAKCVWTMTRGRETTGVPTAWLTVRPVEASIIAQRAEGVKAVTAPRGYSIASGEGAAPWLAVGAKTLNYAASMAALRWARSQGVDDVIYVDHRDGRVLEATTSTVVIVRKDNKLRTPAPHADILPGTTQQALFDHASRHGWRCKAKDLYVDDIYGAESVWLVSSVRKAVRVTELNGRPLGAGADKEIPALVDAAVQAHRP</sequence>
<dbReference type="InterPro" id="IPR050571">
    <property type="entry name" value="Class-IV_PLP-Dep_Aminotrnsfr"/>
</dbReference>
<dbReference type="InterPro" id="IPR001544">
    <property type="entry name" value="Aminotrans_IV"/>
</dbReference>
<dbReference type="CDD" id="cd00449">
    <property type="entry name" value="PLPDE_IV"/>
    <property type="match status" value="1"/>
</dbReference>
<dbReference type="PANTHER" id="PTHR42743:SF11">
    <property type="entry name" value="AMINODEOXYCHORISMATE LYASE"/>
    <property type="match status" value="1"/>
</dbReference>
<reference evidence="3" key="1">
    <citation type="submission" date="2016-10" db="EMBL/GenBank/DDBJ databases">
        <authorList>
            <person name="Varghese N."/>
            <person name="Submissions S."/>
        </authorList>
    </citation>
    <scope>NUCLEOTIDE SEQUENCE [LARGE SCALE GENOMIC DNA]</scope>
    <source>
        <strain evidence="3">DSM 20632</strain>
    </source>
</reference>
<dbReference type="GO" id="GO:0046394">
    <property type="term" value="P:carboxylic acid biosynthetic process"/>
    <property type="evidence" value="ECO:0007669"/>
    <property type="project" value="UniProtKB-ARBA"/>
</dbReference>
<dbReference type="Proteomes" id="UP000199350">
    <property type="component" value="Chromosome I"/>
</dbReference>
<accession>A0A1G9P0Q4</accession>
<dbReference type="Pfam" id="PF01063">
    <property type="entry name" value="Aminotran_4"/>
    <property type="match status" value="1"/>
</dbReference>
<dbReference type="NCBIfam" id="NF005886">
    <property type="entry name" value="PRK07849.1-1"/>
    <property type="match status" value="1"/>
</dbReference>
<name>A0A1G9P0Q4_9CORY</name>
<keyword evidence="2" id="KW-0456">Lyase</keyword>
<dbReference type="Gene3D" id="3.30.470.10">
    <property type="match status" value="1"/>
</dbReference>
<dbReference type="InterPro" id="IPR036038">
    <property type="entry name" value="Aminotransferase-like"/>
</dbReference>
<evidence type="ECO:0000256" key="1">
    <source>
        <dbReference type="ARBA" id="ARBA00009320"/>
    </source>
</evidence>
<dbReference type="STRING" id="38302.SAMN04488535_1239"/>
<protein>
    <submittedName>
        <fullName evidence="2">4-amino-4-deoxychorismate lyase</fullName>
    </submittedName>
</protein>
<evidence type="ECO:0000313" key="3">
    <source>
        <dbReference type="Proteomes" id="UP000199350"/>
    </source>
</evidence>
<evidence type="ECO:0000313" key="2">
    <source>
        <dbReference type="EMBL" id="SDL91785.1"/>
    </source>
</evidence>
<dbReference type="GO" id="GO:0005829">
    <property type="term" value="C:cytosol"/>
    <property type="evidence" value="ECO:0007669"/>
    <property type="project" value="TreeGrafter"/>
</dbReference>
<dbReference type="RefSeq" id="WP_092150095.1">
    <property type="nucleotide sequence ID" value="NZ_LT629700.1"/>
</dbReference>
<dbReference type="PANTHER" id="PTHR42743">
    <property type="entry name" value="AMINO-ACID AMINOTRANSFERASE"/>
    <property type="match status" value="1"/>
</dbReference>
<organism evidence="2 3">
    <name type="scientific">Corynebacterium mycetoides</name>
    <dbReference type="NCBI Taxonomy" id="38302"/>
    <lineage>
        <taxon>Bacteria</taxon>
        <taxon>Bacillati</taxon>
        <taxon>Actinomycetota</taxon>
        <taxon>Actinomycetes</taxon>
        <taxon>Mycobacteriales</taxon>
        <taxon>Corynebacteriaceae</taxon>
        <taxon>Corynebacterium</taxon>
    </lineage>
</organism>
<dbReference type="AlphaFoldDB" id="A0A1G9P0Q4"/>
<dbReference type="SUPFAM" id="SSF56752">
    <property type="entry name" value="D-aminoacid aminotransferase-like PLP-dependent enzymes"/>
    <property type="match status" value="1"/>
</dbReference>
<dbReference type="GO" id="GO:0016829">
    <property type="term" value="F:lyase activity"/>
    <property type="evidence" value="ECO:0007669"/>
    <property type="project" value="UniProtKB-KW"/>
</dbReference>
<dbReference type="EMBL" id="LT629700">
    <property type="protein sequence ID" value="SDL91785.1"/>
    <property type="molecule type" value="Genomic_DNA"/>
</dbReference>
<gene>
    <name evidence="2" type="ORF">SAMN04488535_1239</name>
</gene>
<dbReference type="InterPro" id="IPR043132">
    <property type="entry name" value="BCAT-like_C"/>
</dbReference>
<dbReference type="Gene3D" id="3.20.10.10">
    <property type="entry name" value="D-amino Acid Aminotransferase, subunit A, domain 2"/>
    <property type="match status" value="1"/>
</dbReference>
<comment type="similarity">
    <text evidence="1">Belongs to the class-IV pyridoxal-phosphate-dependent aminotransferase family.</text>
</comment>
<keyword evidence="3" id="KW-1185">Reference proteome</keyword>